<feature type="transmembrane region" description="Helical" evidence="1">
    <location>
        <begin position="34"/>
        <end position="52"/>
    </location>
</feature>
<sequence length="60" mass="6582">MGKCEKRAWPLTLGLLVNAVALAVHGLIENLPEGLFILMELAAIVLMLWGIVETRRRAGL</sequence>
<dbReference type="EMBL" id="QRUP01000027">
    <property type="protein sequence ID" value="RGR68487.1"/>
    <property type="molecule type" value="Genomic_DNA"/>
</dbReference>
<keyword evidence="1" id="KW-0472">Membrane</keyword>
<dbReference type="GeneID" id="83016889"/>
<proteinExistence type="predicted"/>
<keyword evidence="1" id="KW-1133">Transmembrane helix</keyword>
<feature type="transmembrane region" description="Helical" evidence="1">
    <location>
        <begin position="7"/>
        <end position="28"/>
    </location>
</feature>
<reference evidence="2 3" key="1">
    <citation type="submission" date="2018-08" db="EMBL/GenBank/DDBJ databases">
        <title>A genome reference for cultivated species of the human gut microbiota.</title>
        <authorList>
            <person name="Zou Y."/>
            <person name="Xue W."/>
            <person name="Luo G."/>
        </authorList>
    </citation>
    <scope>NUCLEOTIDE SEQUENCE [LARGE SCALE GENOMIC DNA]</scope>
    <source>
        <strain evidence="2 3">AF24-29</strain>
    </source>
</reference>
<organism evidence="2 3">
    <name type="scientific">Holdemania filiformis</name>
    <dbReference type="NCBI Taxonomy" id="61171"/>
    <lineage>
        <taxon>Bacteria</taxon>
        <taxon>Bacillati</taxon>
        <taxon>Bacillota</taxon>
        <taxon>Erysipelotrichia</taxon>
        <taxon>Erysipelotrichales</taxon>
        <taxon>Erysipelotrichaceae</taxon>
        <taxon>Holdemania</taxon>
    </lineage>
</organism>
<dbReference type="RefSeq" id="WP_117896058.1">
    <property type="nucleotide sequence ID" value="NZ_CABJCV010000027.1"/>
</dbReference>
<keyword evidence="1" id="KW-0812">Transmembrane</keyword>
<dbReference type="AlphaFoldDB" id="A0A412FK07"/>
<comment type="caution">
    <text evidence="2">The sequence shown here is derived from an EMBL/GenBank/DDBJ whole genome shotgun (WGS) entry which is preliminary data.</text>
</comment>
<evidence type="ECO:0000313" key="3">
    <source>
        <dbReference type="Proteomes" id="UP000284178"/>
    </source>
</evidence>
<gene>
    <name evidence="2" type="ORF">DWY25_15945</name>
</gene>
<dbReference type="Proteomes" id="UP000284178">
    <property type="component" value="Unassembled WGS sequence"/>
</dbReference>
<accession>A0A412FK07</accession>
<evidence type="ECO:0000256" key="1">
    <source>
        <dbReference type="SAM" id="Phobius"/>
    </source>
</evidence>
<protein>
    <submittedName>
        <fullName evidence="2">Uncharacterized protein</fullName>
    </submittedName>
</protein>
<keyword evidence="3" id="KW-1185">Reference proteome</keyword>
<name>A0A412FK07_9FIRM</name>
<evidence type="ECO:0000313" key="2">
    <source>
        <dbReference type="EMBL" id="RGR68487.1"/>
    </source>
</evidence>